<dbReference type="EMBL" id="FCOR01000001">
    <property type="protein sequence ID" value="CVK15320.1"/>
    <property type="molecule type" value="Genomic_DNA"/>
</dbReference>
<evidence type="ECO:0000313" key="1">
    <source>
        <dbReference type="EMBL" id="CVK15320.1"/>
    </source>
</evidence>
<gene>
    <name evidence="1" type="ORF">Ga0061079_101133</name>
</gene>
<dbReference type="Proteomes" id="UP000182761">
    <property type="component" value="Unassembled WGS sequence"/>
</dbReference>
<dbReference type="AlphaFoldDB" id="A0A0X3ALR2"/>
<reference evidence="1 2" key="1">
    <citation type="submission" date="2016-01" db="EMBL/GenBank/DDBJ databases">
        <authorList>
            <person name="McClelland M."/>
            <person name="Jain A."/>
            <person name="Saraogi P."/>
            <person name="Mendelson R."/>
            <person name="Westerman R."/>
            <person name="SanMiguel P."/>
            <person name="Csonka L."/>
        </authorList>
    </citation>
    <scope>NUCLEOTIDE SEQUENCE [LARGE SCALE GENOMIC DNA]</scope>
    <source>
        <strain evidence="1 2">R-53146</strain>
    </source>
</reference>
<accession>A0A0X3ALR2</accession>
<proteinExistence type="predicted"/>
<keyword evidence="2" id="KW-1185">Reference proteome</keyword>
<evidence type="ECO:0000313" key="2">
    <source>
        <dbReference type="Proteomes" id="UP000182761"/>
    </source>
</evidence>
<name>A0A0X3ALR2_9FLAO</name>
<sequence>MNQFFVVTITLDFKGNNISISLLGIIDNYLKLAEWKLKILLFNNLDVKNVVKSIYREGLYLIH</sequence>
<organism evidence="1 2">
    <name type="scientific">Apibacter mensalis</name>
    <dbReference type="NCBI Taxonomy" id="1586267"/>
    <lineage>
        <taxon>Bacteria</taxon>
        <taxon>Pseudomonadati</taxon>
        <taxon>Bacteroidota</taxon>
        <taxon>Flavobacteriia</taxon>
        <taxon>Flavobacteriales</taxon>
        <taxon>Weeksellaceae</taxon>
        <taxon>Apibacter</taxon>
    </lineage>
</organism>
<protein>
    <submittedName>
        <fullName evidence="1">Uncharacterized protein</fullName>
    </submittedName>
</protein>